<feature type="transmembrane region" description="Helical" evidence="5">
    <location>
        <begin position="42"/>
        <end position="66"/>
    </location>
</feature>
<dbReference type="PANTHER" id="PTHR23502:SF134">
    <property type="entry name" value="MAJOR FACILITATOR SUPERFAMILY (MFS) PROFILE DOMAIN-CONTAINING PROTEIN-RELATED"/>
    <property type="match status" value="1"/>
</dbReference>
<feature type="transmembrane region" description="Helical" evidence="5">
    <location>
        <begin position="304"/>
        <end position="330"/>
    </location>
</feature>
<comment type="caution">
    <text evidence="7">The sequence shown here is derived from an EMBL/GenBank/DDBJ whole genome shotgun (WGS) entry which is preliminary data.</text>
</comment>
<dbReference type="InterPro" id="IPR011701">
    <property type="entry name" value="MFS"/>
</dbReference>
<evidence type="ECO:0000313" key="8">
    <source>
        <dbReference type="Proteomes" id="UP001194468"/>
    </source>
</evidence>
<evidence type="ECO:0000256" key="3">
    <source>
        <dbReference type="ARBA" id="ARBA00022989"/>
    </source>
</evidence>
<feature type="transmembrane region" description="Helical" evidence="5">
    <location>
        <begin position="410"/>
        <end position="432"/>
    </location>
</feature>
<feature type="transmembrane region" description="Helical" evidence="5">
    <location>
        <begin position="200"/>
        <end position="221"/>
    </location>
</feature>
<keyword evidence="8" id="KW-1185">Reference proteome</keyword>
<dbReference type="Gene3D" id="1.20.1250.20">
    <property type="entry name" value="MFS general substrate transporter like domains"/>
    <property type="match status" value="1"/>
</dbReference>
<dbReference type="InterPro" id="IPR020846">
    <property type="entry name" value="MFS_dom"/>
</dbReference>
<evidence type="ECO:0000313" key="7">
    <source>
        <dbReference type="EMBL" id="KAF8449345.1"/>
    </source>
</evidence>
<dbReference type="EMBL" id="WHUW01000003">
    <property type="protein sequence ID" value="KAF8449345.1"/>
    <property type="molecule type" value="Genomic_DNA"/>
</dbReference>
<accession>A0AAD4C6Y5</accession>
<evidence type="ECO:0000256" key="1">
    <source>
        <dbReference type="ARBA" id="ARBA00004141"/>
    </source>
</evidence>
<dbReference type="FunFam" id="1.20.1250.20:FF:000082">
    <property type="entry name" value="MFS multidrug transporter, putative"/>
    <property type="match status" value="1"/>
</dbReference>
<feature type="transmembrane region" description="Helical" evidence="5">
    <location>
        <begin position="378"/>
        <end position="403"/>
    </location>
</feature>
<organism evidence="7 8">
    <name type="scientific">Boletus edulis BED1</name>
    <dbReference type="NCBI Taxonomy" id="1328754"/>
    <lineage>
        <taxon>Eukaryota</taxon>
        <taxon>Fungi</taxon>
        <taxon>Dikarya</taxon>
        <taxon>Basidiomycota</taxon>
        <taxon>Agaricomycotina</taxon>
        <taxon>Agaricomycetes</taxon>
        <taxon>Agaricomycetidae</taxon>
        <taxon>Boletales</taxon>
        <taxon>Boletineae</taxon>
        <taxon>Boletaceae</taxon>
        <taxon>Boletoideae</taxon>
        <taxon>Boletus</taxon>
    </lineage>
</organism>
<dbReference type="GO" id="GO:0005886">
    <property type="term" value="C:plasma membrane"/>
    <property type="evidence" value="ECO:0007669"/>
    <property type="project" value="TreeGrafter"/>
</dbReference>
<evidence type="ECO:0000256" key="5">
    <source>
        <dbReference type="SAM" id="Phobius"/>
    </source>
</evidence>
<dbReference type="SUPFAM" id="SSF103473">
    <property type="entry name" value="MFS general substrate transporter"/>
    <property type="match status" value="1"/>
</dbReference>
<dbReference type="Proteomes" id="UP001194468">
    <property type="component" value="Unassembled WGS sequence"/>
</dbReference>
<evidence type="ECO:0000256" key="2">
    <source>
        <dbReference type="ARBA" id="ARBA00022692"/>
    </source>
</evidence>
<keyword evidence="3 5" id="KW-1133">Transmembrane helix</keyword>
<sequence length="498" mass="54802">MSLVGTPSTQPSTLHEPDAPLLVEFEDADPRNPINFSSAKKWVITITACGFTGITGAAISSYNLGVPTMVEDLHCSNFAATVGLSLYPLGFGIVPLFTSSLSEEFGRFPIYIVSTFSFMLMHVMTALAPNIQTVIVARFLSGSFGSTGATLVGGTIADIWKPDERGFPMALFAIAAIGASGLGPLFAGWIESNNHLGWRWIQWISAIVSGVYAVFVLLLLTETRADIILTRLARKMRQTKQDSRYRARAEIDKHSVFTLIKISSTRPIKLLLTEPTVMSFSLWIGFIWGVLFCFIDSINGEMGSIYHFTIVEEGSTYICITIGSILGWFANMYQEVLYKKYVIKKGPEARLCLALVAAVLLPSGMLIYAWTATSSIRWIAPLTGLTVFMVGTFIIYQAVFVYLADCYGPYASSALAGQSMCRNLLGAVFPLFTQQMYNNLTYKWANTLFALISVAMIPIPFILFVYGAAIRKRSQVSRKILALQQEKLAPESKQANEA</sequence>
<comment type="subcellular location">
    <subcellularLocation>
        <location evidence="1">Membrane</location>
        <topology evidence="1">Multi-pass membrane protein</topology>
    </subcellularLocation>
</comment>
<dbReference type="AlphaFoldDB" id="A0AAD4C6Y5"/>
<evidence type="ECO:0000256" key="4">
    <source>
        <dbReference type="ARBA" id="ARBA00023136"/>
    </source>
</evidence>
<feature type="transmembrane region" description="Helical" evidence="5">
    <location>
        <begin position="276"/>
        <end position="298"/>
    </location>
</feature>
<feature type="transmembrane region" description="Helical" evidence="5">
    <location>
        <begin position="135"/>
        <end position="157"/>
    </location>
</feature>
<dbReference type="Pfam" id="PF07690">
    <property type="entry name" value="MFS_1"/>
    <property type="match status" value="1"/>
</dbReference>
<feature type="transmembrane region" description="Helical" evidence="5">
    <location>
        <begin position="169"/>
        <end position="188"/>
    </location>
</feature>
<keyword evidence="2 5" id="KW-0812">Transmembrane</keyword>
<keyword evidence="4 5" id="KW-0472">Membrane</keyword>
<proteinExistence type="predicted"/>
<reference evidence="7" key="2">
    <citation type="journal article" date="2020" name="Nat. Commun.">
        <title>Large-scale genome sequencing of mycorrhizal fungi provides insights into the early evolution of symbiotic traits.</title>
        <authorList>
            <person name="Miyauchi S."/>
            <person name="Kiss E."/>
            <person name="Kuo A."/>
            <person name="Drula E."/>
            <person name="Kohler A."/>
            <person name="Sanchez-Garcia M."/>
            <person name="Morin E."/>
            <person name="Andreopoulos B."/>
            <person name="Barry K.W."/>
            <person name="Bonito G."/>
            <person name="Buee M."/>
            <person name="Carver A."/>
            <person name="Chen C."/>
            <person name="Cichocki N."/>
            <person name="Clum A."/>
            <person name="Culley D."/>
            <person name="Crous P.W."/>
            <person name="Fauchery L."/>
            <person name="Girlanda M."/>
            <person name="Hayes R.D."/>
            <person name="Keri Z."/>
            <person name="LaButti K."/>
            <person name="Lipzen A."/>
            <person name="Lombard V."/>
            <person name="Magnuson J."/>
            <person name="Maillard F."/>
            <person name="Murat C."/>
            <person name="Nolan M."/>
            <person name="Ohm R.A."/>
            <person name="Pangilinan J."/>
            <person name="Pereira M.F."/>
            <person name="Perotto S."/>
            <person name="Peter M."/>
            <person name="Pfister S."/>
            <person name="Riley R."/>
            <person name="Sitrit Y."/>
            <person name="Stielow J.B."/>
            <person name="Szollosi G."/>
            <person name="Zifcakova L."/>
            <person name="Stursova M."/>
            <person name="Spatafora J.W."/>
            <person name="Tedersoo L."/>
            <person name="Vaario L.M."/>
            <person name="Yamada A."/>
            <person name="Yan M."/>
            <person name="Wang P."/>
            <person name="Xu J."/>
            <person name="Bruns T."/>
            <person name="Baldrian P."/>
            <person name="Vilgalys R."/>
            <person name="Dunand C."/>
            <person name="Henrissat B."/>
            <person name="Grigoriev I.V."/>
            <person name="Hibbett D."/>
            <person name="Nagy L.G."/>
            <person name="Martin F.M."/>
        </authorList>
    </citation>
    <scope>NUCLEOTIDE SEQUENCE</scope>
    <source>
        <strain evidence="7">BED1</strain>
    </source>
</reference>
<feature type="transmembrane region" description="Helical" evidence="5">
    <location>
        <begin position="110"/>
        <end position="129"/>
    </location>
</feature>
<dbReference type="GO" id="GO:0022857">
    <property type="term" value="F:transmembrane transporter activity"/>
    <property type="evidence" value="ECO:0007669"/>
    <property type="project" value="InterPro"/>
</dbReference>
<name>A0AAD4C6Y5_BOLED</name>
<dbReference type="PANTHER" id="PTHR23502">
    <property type="entry name" value="MAJOR FACILITATOR SUPERFAMILY"/>
    <property type="match status" value="1"/>
</dbReference>
<feature type="transmembrane region" description="Helical" evidence="5">
    <location>
        <begin position="78"/>
        <end position="98"/>
    </location>
</feature>
<protein>
    <submittedName>
        <fullName evidence="7">Major facilitator superfamily domain-containing protein</fullName>
    </submittedName>
</protein>
<feature type="transmembrane region" description="Helical" evidence="5">
    <location>
        <begin position="351"/>
        <end position="372"/>
    </location>
</feature>
<evidence type="ECO:0000259" key="6">
    <source>
        <dbReference type="PROSITE" id="PS50850"/>
    </source>
</evidence>
<dbReference type="InterPro" id="IPR036259">
    <property type="entry name" value="MFS_trans_sf"/>
</dbReference>
<gene>
    <name evidence="7" type="ORF">L210DRAFT_3609662</name>
</gene>
<feature type="domain" description="Major facilitator superfamily (MFS) profile" evidence="6">
    <location>
        <begin position="42"/>
        <end position="473"/>
    </location>
</feature>
<dbReference type="CDD" id="cd17323">
    <property type="entry name" value="MFS_Tpo1_MDR_like"/>
    <property type="match status" value="1"/>
</dbReference>
<reference evidence="7" key="1">
    <citation type="submission" date="2019-10" db="EMBL/GenBank/DDBJ databases">
        <authorList>
            <consortium name="DOE Joint Genome Institute"/>
            <person name="Kuo A."/>
            <person name="Miyauchi S."/>
            <person name="Kiss E."/>
            <person name="Drula E."/>
            <person name="Kohler A."/>
            <person name="Sanchez-Garcia M."/>
            <person name="Andreopoulos B."/>
            <person name="Barry K.W."/>
            <person name="Bonito G."/>
            <person name="Buee M."/>
            <person name="Carver A."/>
            <person name="Chen C."/>
            <person name="Cichocki N."/>
            <person name="Clum A."/>
            <person name="Culley D."/>
            <person name="Crous P.W."/>
            <person name="Fauchery L."/>
            <person name="Girlanda M."/>
            <person name="Hayes R."/>
            <person name="Keri Z."/>
            <person name="LaButti K."/>
            <person name="Lipzen A."/>
            <person name="Lombard V."/>
            <person name="Magnuson J."/>
            <person name="Maillard F."/>
            <person name="Morin E."/>
            <person name="Murat C."/>
            <person name="Nolan M."/>
            <person name="Ohm R."/>
            <person name="Pangilinan J."/>
            <person name="Pereira M."/>
            <person name="Perotto S."/>
            <person name="Peter M."/>
            <person name="Riley R."/>
            <person name="Sitrit Y."/>
            <person name="Stielow B."/>
            <person name="Szollosi G."/>
            <person name="Zifcakova L."/>
            <person name="Stursova M."/>
            <person name="Spatafora J.W."/>
            <person name="Tedersoo L."/>
            <person name="Vaario L.-M."/>
            <person name="Yamada A."/>
            <person name="Yan M."/>
            <person name="Wang P."/>
            <person name="Xu J."/>
            <person name="Bruns T."/>
            <person name="Baldrian P."/>
            <person name="Vilgalys R."/>
            <person name="Henrissat B."/>
            <person name="Grigoriev I.V."/>
            <person name="Hibbett D."/>
            <person name="Nagy L.G."/>
            <person name="Martin F.M."/>
        </authorList>
    </citation>
    <scope>NUCLEOTIDE SEQUENCE</scope>
    <source>
        <strain evidence="7">BED1</strain>
    </source>
</reference>
<feature type="transmembrane region" description="Helical" evidence="5">
    <location>
        <begin position="444"/>
        <end position="469"/>
    </location>
</feature>
<dbReference type="PROSITE" id="PS50850">
    <property type="entry name" value="MFS"/>
    <property type="match status" value="1"/>
</dbReference>